<evidence type="ECO:0000256" key="1">
    <source>
        <dbReference type="SAM" id="SignalP"/>
    </source>
</evidence>
<dbReference type="OrthoDB" id="1100173at2"/>
<dbReference type="Gene3D" id="3.30.1330.60">
    <property type="entry name" value="OmpA-like domain"/>
    <property type="match status" value="1"/>
</dbReference>
<dbReference type="InterPro" id="IPR036737">
    <property type="entry name" value="OmpA-like_sf"/>
</dbReference>
<accession>A0A2U1FJ48</accession>
<keyword evidence="1" id="KW-0732">Signal</keyword>
<evidence type="ECO:0000313" key="3">
    <source>
        <dbReference type="Proteomes" id="UP000245462"/>
    </source>
</evidence>
<dbReference type="Proteomes" id="UP000245462">
    <property type="component" value="Unassembled WGS sequence"/>
</dbReference>
<comment type="caution">
    <text evidence="2">The sequence shown here is derived from an EMBL/GenBank/DDBJ whole genome shotgun (WGS) entry which is preliminary data.</text>
</comment>
<name>A0A2U1FJ48_9PORP</name>
<feature type="signal peptide" evidence="1">
    <location>
        <begin position="1"/>
        <end position="21"/>
    </location>
</feature>
<sequence length="491" mass="55112">MKLSRYIILSLLVGASALVLSAQQNHLSGIQVPEKHVIKKKGRTAEVKMNLDLTAMPDMKSNLLMVVTPVIQSNTSGEQVALRPFVLAGNKRYRIVDRRVSLNKKHPFNNPETKPAAVVNRRNGKAQNLDYATTTPYHPWMRNSSLILMAENTGCAECPMGHEETSLTDDALVPLYEANYQYNIMVPEGELVKVREESLSAHLAYQVGKYEVLPNFDGNPAELQRIDSKLKELRGNSDITFEKLSMVGYASPEGGVDYNLQLSKNRANSFADYLVGKYPILKGRFESDWKGQDWDGLKAAVAKSNLPNRDAILRIIDEKSVEERPSALQALDGGTTYATLLASFYPPLRRSELTFHIVVKGFELDKAREIIKTHPTRLSLAEVYAVAQSYPEGSAERYETWTIAEAAFPQAIEPTANAAIIDMRAGRYAEALRRLEARKSEQKLWTLLGLAYAYNEKWTEAEKYLSYAAQHGMPGAQHNLNELRLYMQDNL</sequence>
<keyword evidence="3" id="KW-1185">Reference proteome</keyword>
<dbReference type="AlphaFoldDB" id="A0A2U1FJ48"/>
<gene>
    <name evidence="2" type="ORF">C7382_105102</name>
</gene>
<proteinExistence type="predicted"/>
<dbReference type="SUPFAM" id="SSF103088">
    <property type="entry name" value="OmpA-like"/>
    <property type="match status" value="1"/>
</dbReference>
<organism evidence="2 3">
    <name type="scientific">Porphyromonas loveana</name>
    <dbReference type="NCBI Taxonomy" id="1884669"/>
    <lineage>
        <taxon>Bacteria</taxon>
        <taxon>Pseudomonadati</taxon>
        <taxon>Bacteroidota</taxon>
        <taxon>Bacteroidia</taxon>
        <taxon>Bacteroidales</taxon>
        <taxon>Porphyromonadaceae</taxon>
        <taxon>Porphyromonas</taxon>
    </lineage>
</organism>
<protein>
    <submittedName>
        <fullName evidence="2">Uncharacterized protein DUF3868</fullName>
    </submittedName>
</protein>
<feature type="chain" id="PRO_5015649588" evidence="1">
    <location>
        <begin position="22"/>
        <end position="491"/>
    </location>
</feature>
<reference evidence="2 3" key="1">
    <citation type="submission" date="2018-04" db="EMBL/GenBank/DDBJ databases">
        <title>Genomic Encyclopedia of Type Strains, Phase IV (KMG-IV): sequencing the most valuable type-strain genomes for metagenomic binning, comparative biology and taxonomic classification.</title>
        <authorList>
            <person name="Goeker M."/>
        </authorList>
    </citation>
    <scope>NUCLEOTIDE SEQUENCE [LARGE SCALE GENOMIC DNA]</scope>
    <source>
        <strain evidence="2 3">DSM 28520</strain>
    </source>
</reference>
<dbReference type="RefSeq" id="WP_116679021.1">
    <property type="nucleotide sequence ID" value="NZ_QEKY01000005.1"/>
</dbReference>
<dbReference type="EMBL" id="QEKY01000005">
    <property type="protein sequence ID" value="PVZ12215.1"/>
    <property type="molecule type" value="Genomic_DNA"/>
</dbReference>
<dbReference type="GeneID" id="94550470"/>
<evidence type="ECO:0000313" key="2">
    <source>
        <dbReference type="EMBL" id="PVZ12215.1"/>
    </source>
</evidence>